<protein>
    <recommendedName>
        <fullName evidence="5">Mutator family transposase</fullName>
    </recommendedName>
</protein>
<keyword evidence="4" id="KW-1185">Reference proteome</keyword>
<keyword evidence="1" id="KW-0233">DNA recombination</keyword>
<name>A0ABV5ZPT0_9PSEU</name>
<dbReference type="RefSeq" id="WP_377850012.1">
    <property type="nucleotide sequence ID" value="NZ_JBHLZU010000002.1"/>
</dbReference>
<dbReference type="SUPFAM" id="SSF56349">
    <property type="entry name" value="DNA breaking-rejoining enzymes"/>
    <property type="match status" value="1"/>
</dbReference>
<sequence length="166" mass="19224">MYCQKKKYDWITEISCETSAEPTIENVWPFFAASASAANLELWWLTFHEGRHSHNTWLTKDGIPELARRNRLEQKREGIARTYDRVTDVVRQQIREALEVRWLDSLQQLRPTEGTEVLRCFLALEAPRAAQPAPTNQGQKMILAGCRQFDPEQHRTPPPQPGRQGL</sequence>
<dbReference type="InterPro" id="IPR011010">
    <property type="entry name" value="DNA_brk_join_enz"/>
</dbReference>
<evidence type="ECO:0008006" key="5">
    <source>
        <dbReference type="Google" id="ProtNLM"/>
    </source>
</evidence>
<proteinExistence type="predicted"/>
<dbReference type="Gene3D" id="1.10.443.10">
    <property type="entry name" value="Intergrase catalytic core"/>
    <property type="match status" value="1"/>
</dbReference>
<evidence type="ECO:0000313" key="3">
    <source>
        <dbReference type="EMBL" id="MFB9902907.1"/>
    </source>
</evidence>
<gene>
    <name evidence="3" type="ORF">ACFFQA_03065</name>
</gene>
<accession>A0ABV5ZPT0</accession>
<organism evidence="3 4">
    <name type="scientific">Allokutzneria oryzae</name>
    <dbReference type="NCBI Taxonomy" id="1378989"/>
    <lineage>
        <taxon>Bacteria</taxon>
        <taxon>Bacillati</taxon>
        <taxon>Actinomycetota</taxon>
        <taxon>Actinomycetes</taxon>
        <taxon>Pseudonocardiales</taxon>
        <taxon>Pseudonocardiaceae</taxon>
        <taxon>Allokutzneria</taxon>
    </lineage>
</organism>
<reference evidence="3 4" key="1">
    <citation type="submission" date="2024-09" db="EMBL/GenBank/DDBJ databases">
        <authorList>
            <person name="Sun Q."/>
            <person name="Mori K."/>
        </authorList>
    </citation>
    <scope>NUCLEOTIDE SEQUENCE [LARGE SCALE GENOMIC DNA]</scope>
    <source>
        <strain evidence="3 4">TBRC 7907</strain>
    </source>
</reference>
<evidence type="ECO:0000256" key="2">
    <source>
        <dbReference type="SAM" id="MobiDB-lite"/>
    </source>
</evidence>
<feature type="region of interest" description="Disordered" evidence="2">
    <location>
        <begin position="147"/>
        <end position="166"/>
    </location>
</feature>
<evidence type="ECO:0000256" key="1">
    <source>
        <dbReference type="ARBA" id="ARBA00023172"/>
    </source>
</evidence>
<dbReference type="EMBL" id="JBHLZU010000002">
    <property type="protein sequence ID" value="MFB9902907.1"/>
    <property type="molecule type" value="Genomic_DNA"/>
</dbReference>
<comment type="caution">
    <text evidence="3">The sequence shown here is derived from an EMBL/GenBank/DDBJ whole genome shotgun (WGS) entry which is preliminary data.</text>
</comment>
<evidence type="ECO:0000313" key="4">
    <source>
        <dbReference type="Proteomes" id="UP001589693"/>
    </source>
</evidence>
<dbReference type="Proteomes" id="UP001589693">
    <property type="component" value="Unassembled WGS sequence"/>
</dbReference>
<dbReference type="InterPro" id="IPR013762">
    <property type="entry name" value="Integrase-like_cat_sf"/>
</dbReference>
<feature type="compositionally biased region" description="Pro residues" evidence="2">
    <location>
        <begin position="156"/>
        <end position="166"/>
    </location>
</feature>